<protein>
    <submittedName>
        <fullName evidence="2">Uncharacterized protein</fullName>
    </submittedName>
</protein>
<feature type="region of interest" description="Disordered" evidence="1">
    <location>
        <begin position="53"/>
        <end position="73"/>
    </location>
</feature>
<proteinExistence type="predicted"/>
<organism evidence="2 3">
    <name type="scientific">Datura stramonium</name>
    <name type="common">Jimsonweed</name>
    <name type="synonym">Common thornapple</name>
    <dbReference type="NCBI Taxonomy" id="4076"/>
    <lineage>
        <taxon>Eukaryota</taxon>
        <taxon>Viridiplantae</taxon>
        <taxon>Streptophyta</taxon>
        <taxon>Embryophyta</taxon>
        <taxon>Tracheophyta</taxon>
        <taxon>Spermatophyta</taxon>
        <taxon>Magnoliopsida</taxon>
        <taxon>eudicotyledons</taxon>
        <taxon>Gunneridae</taxon>
        <taxon>Pentapetalae</taxon>
        <taxon>asterids</taxon>
        <taxon>lamiids</taxon>
        <taxon>Solanales</taxon>
        <taxon>Solanaceae</taxon>
        <taxon>Solanoideae</taxon>
        <taxon>Datureae</taxon>
        <taxon>Datura</taxon>
    </lineage>
</organism>
<dbReference type="Proteomes" id="UP000823775">
    <property type="component" value="Unassembled WGS sequence"/>
</dbReference>
<reference evidence="2 3" key="1">
    <citation type="journal article" date="2021" name="BMC Genomics">
        <title>Datura genome reveals duplications of psychoactive alkaloid biosynthetic genes and high mutation rate following tissue culture.</title>
        <authorList>
            <person name="Rajewski A."/>
            <person name="Carter-House D."/>
            <person name="Stajich J."/>
            <person name="Litt A."/>
        </authorList>
    </citation>
    <scope>NUCLEOTIDE SEQUENCE [LARGE SCALE GENOMIC DNA]</scope>
    <source>
        <strain evidence="2">AR-01</strain>
    </source>
</reference>
<keyword evidence="3" id="KW-1185">Reference proteome</keyword>
<evidence type="ECO:0000256" key="1">
    <source>
        <dbReference type="SAM" id="MobiDB-lite"/>
    </source>
</evidence>
<evidence type="ECO:0000313" key="3">
    <source>
        <dbReference type="Proteomes" id="UP000823775"/>
    </source>
</evidence>
<evidence type="ECO:0000313" key="2">
    <source>
        <dbReference type="EMBL" id="MCD9640857.1"/>
    </source>
</evidence>
<dbReference type="EMBL" id="JACEIK010003222">
    <property type="protein sequence ID" value="MCD9640857.1"/>
    <property type="molecule type" value="Genomic_DNA"/>
</dbReference>
<comment type="caution">
    <text evidence="2">The sequence shown here is derived from an EMBL/GenBank/DDBJ whole genome shotgun (WGS) entry which is preliminary data.</text>
</comment>
<accession>A0ABS8V3C4</accession>
<name>A0ABS8V3C4_DATST</name>
<gene>
    <name evidence="2" type="ORF">HAX54_026565</name>
</gene>
<sequence length="101" mass="11205">MRDRARQAHTSLPFPVLVTNMCCDAGVPEIGRIDENIWANQVVDITNIQDKMNPKLKKRKREPMVSHPSETTMGVHLQAVDKLVVDASPSSFATPVAPQLD</sequence>